<proteinExistence type="predicted"/>
<name>A0ABY2HAS8_9HYPO</name>
<evidence type="ECO:0000256" key="1">
    <source>
        <dbReference type="SAM" id="MobiDB-lite"/>
    </source>
</evidence>
<reference evidence="2 3" key="1">
    <citation type="submission" date="2018-01" db="EMBL/GenBank/DDBJ databases">
        <title>Genome characterization of the sugarcane-associated fungus Trichoderma ghanense CCMA-1212 and their application in lignocelulose bioconversion.</title>
        <authorList>
            <person name="Steindorff A.S."/>
            <person name="Mendes T.D."/>
            <person name="Vilela E.S.D."/>
            <person name="Rodrigues D.S."/>
            <person name="Formighieri E.F."/>
            <person name="Melo I.S."/>
            <person name="Favaro L.C.L."/>
        </authorList>
    </citation>
    <scope>NUCLEOTIDE SEQUENCE [LARGE SCALE GENOMIC DNA]</scope>
    <source>
        <strain evidence="2 3">CCMA-1212</strain>
    </source>
</reference>
<comment type="caution">
    <text evidence="2">The sequence shown here is derived from an EMBL/GenBank/DDBJ whole genome shotgun (WGS) entry which is preliminary data.</text>
</comment>
<feature type="compositionally biased region" description="Basic and acidic residues" evidence="1">
    <location>
        <begin position="1"/>
        <end position="20"/>
    </location>
</feature>
<gene>
    <name evidence="2" type="ORF">CCMA1212_003523</name>
</gene>
<feature type="compositionally biased region" description="Polar residues" evidence="1">
    <location>
        <begin position="21"/>
        <end position="37"/>
    </location>
</feature>
<feature type="non-terminal residue" evidence="2">
    <location>
        <position position="1"/>
    </location>
</feature>
<dbReference type="EMBL" id="PPTA01000004">
    <property type="protein sequence ID" value="TFB03988.1"/>
    <property type="molecule type" value="Genomic_DNA"/>
</dbReference>
<keyword evidence="3" id="KW-1185">Reference proteome</keyword>
<evidence type="ECO:0000313" key="3">
    <source>
        <dbReference type="Proteomes" id="UP001642720"/>
    </source>
</evidence>
<protein>
    <submittedName>
        <fullName evidence="2">Uncharacterized protein</fullName>
    </submittedName>
</protein>
<dbReference type="RefSeq" id="XP_073560189.1">
    <property type="nucleotide sequence ID" value="XM_073700868.1"/>
</dbReference>
<sequence>CRSCNRDDRRWTGDGGETRLEQSQQATSHNAGSMQSSRQILRRCEMLDRGRICECLQKPASDRRHDEQAGLPYRAMSSLPAPAATRRRCYLAVVPALYRRARRAMPVNPKAGKIGALAAEGIMAAPALSPRAPPTVTVTVTLPWEHGSKTSVRCAQRWDFPHGDADAATQPCVSANAHKPRTAAALQPWTLARFSTSDFLEYGRTTKYLYKRATGSWMLVVEWEMEMERVWAALRVGRGHSLNEGSRFGENLLFRPVGFGASDFIARVQLKGPSQGGGVRGESASGNQALCGLGAIADLPVQGVAGNRNSGLSGSAQVPASVYDSWREGESAAPGAVVEGERSNCSRRKDGLNCRRMGNWTKFDSGGIEKPKTSISPCPLSIEAWQGVHAPPAGQCHGV</sequence>
<dbReference type="Proteomes" id="UP001642720">
    <property type="component" value="Unassembled WGS sequence"/>
</dbReference>
<accession>A0ABY2HAS8</accession>
<evidence type="ECO:0000313" key="2">
    <source>
        <dbReference type="EMBL" id="TFB03988.1"/>
    </source>
</evidence>
<organism evidence="2 3">
    <name type="scientific">Trichoderma ghanense</name>
    <dbReference type="NCBI Taxonomy" id="65468"/>
    <lineage>
        <taxon>Eukaryota</taxon>
        <taxon>Fungi</taxon>
        <taxon>Dikarya</taxon>
        <taxon>Ascomycota</taxon>
        <taxon>Pezizomycotina</taxon>
        <taxon>Sordariomycetes</taxon>
        <taxon>Hypocreomycetidae</taxon>
        <taxon>Hypocreales</taxon>
        <taxon>Hypocreaceae</taxon>
        <taxon>Trichoderma</taxon>
    </lineage>
</organism>
<feature type="region of interest" description="Disordered" evidence="1">
    <location>
        <begin position="1"/>
        <end position="37"/>
    </location>
</feature>
<dbReference type="GeneID" id="300575318"/>